<dbReference type="Pfam" id="PF13563">
    <property type="entry name" value="2_5_RNA_ligase2"/>
    <property type="match status" value="1"/>
</dbReference>
<dbReference type="EMBL" id="MWPX01000090">
    <property type="protein sequence ID" value="OUM45839.1"/>
    <property type="molecule type" value="Genomic_DNA"/>
</dbReference>
<evidence type="ECO:0000313" key="2">
    <source>
        <dbReference type="Proteomes" id="UP000195321"/>
    </source>
</evidence>
<evidence type="ECO:0000313" key="1">
    <source>
        <dbReference type="EMBL" id="OUM45839.1"/>
    </source>
</evidence>
<dbReference type="AlphaFoldDB" id="A0A1Y3M5Y8"/>
<comment type="caution">
    <text evidence="1">The sequence shown here is derived from an EMBL/GenBank/DDBJ whole genome shotgun (WGS) entry which is preliminary data.</text>
</comment>
<dbReference type="InterPro" id="IPR009097">
    <property type="entry name" value="Cyclic_Pdiesterase"/>
</dbReference>
<reference evidence="1 2" key="1">
    <citation type="submission" date="2017-02" db="EMBL/GenBank/DDBJ databases">
        <title>Bacillus pseudomycoides isolate FSL K6-0042.</title>
        <authorList>
            <person name="Kovac J."/>
        </authorList>
    </citation>
    <scope>NUCLEOTIDE SEQUENCE [LARGE SCALE GENOMIC DNA]</scope>
    <source>
        <strain evidence="1 2">FSL K6-0042</strain>
    </source>
</reference>
<gene>
    <name evidence="1" type="ORF">BW425_27220</name>
</gene>
<dbReference type="Gene3D" id="3.90.1140.10">
    <property type="entry name" value="Cyclic phosphodiesterase"/>
    <property type="match status" value="1"/>
</dbReference>
<dbReference type="PANTHER" id="PTHR36039:SF2">
    <property type="entry name" value="RNA LIGASE_CYCLIC NUCLEOTIDE PHOSPHODIESTERASE FAMILY PROTEIN"/>
    <property type="match status" value="1"/>
</dbReference>
<dbReference type="RefSeq" id="WP_016114631.1">
    <property type="nucleotide sequence ID" value="NZ_CP189809.1"/>
</dbReference>
<dbReference type="Proteomes" id="UP000195321">
    <property type="component" value="Unassembled WGS sequence"/>
</dbReference>
<sequence>MYAVIATFDKKFSKHVKEIREGLTDIVHNEGLELHITLADYHTLDLETYRHEFKKFTESVECFLVEFSSVGTFPTNGTIFLAPTITRRLLELHQSFHNHFTDFHDQPQSYYVPEKWVPHCTITNRLEQEQFVRVMDFVYKGFRAQTAVVESLKLIKVNYENRNSASCSIVAEYNLKGVETSI</sequence>
<evidence type="ECO:0008006" key="3">
    <source>
        <dbReference type="Google" id="ProtNLM"/>
    </source>
</evidence>
<dbReference type="SUPFAM" id="SSF55144">
    <property type="entry name" value="LigT-like"/>
    <property type="match status" value="1"/>
</dbReference>
<protein>
    <recommendedName>
        <fullName evidence="3">2'-5' RNA ligase family protein</fullName>
    </recommendedName>
</protein>
<name>A0A1Y3M5Y8_9BACI</name>
<proteinExistence type="predicted"/>
<organism evidence="1 2">
    <name type="scientific">Bacillus pseudomycoides</name>
    <dbReference type="NCBI Taxonomy" id="64104"/>
    <lineage>
        <taxon>Bacteria</taxon>
        <taxon>Bacillati</taxon>
        <taxon>Bacillota</taxon>
        <taxon>Bacilli</taxon>
        <taxon>Bacillales</taxon>
        <taxon>Bacillaceae</taxon>
        <taxon>Bacillus</taxon>
        <taxon>Bacillus cereus group</taxon>
    </lineage>
</organism>
<accession>A0A1Y3M5Y8</accession>
<dbReference type="PANTHER" id="PTHR36039">
    <property type="match status" value="1"/>
</dbReference>